<dbReference type="Proteomes" id="UP000258016">
    <property type="component" value="Chromosome"/>
</dbReference>
<keyword evidence="2 5" id="KW-0812">Transmembrane</keyword>
<feature type="transmembrane region" description="Helical" evidence="5">
    <location>
        <begin position="115"/>
        <end position="140"/>
    </location>
</feature>
<feature type="transmembrane region" description="Helical" evidence="5">
    <location>
        <begin position="365"/>
        <end position="384"/>
    </location>
</feature>
<dbReference type="GeneID" id="303487506"/>
<feature type="transmembrane region" description="Helical" evidence="5">
    <location>
        <begin position="236"/>
        <end position="254"/>
    </location>
</feature>
<protein>
    <submittedName>
        <fullName evidence="7">Multidrug DMT transporter permease</fullName>
    </submittedName>
</protein>
<dbReference type="InterPro" id="IPR036259">
    <property type="entry name" value="MFS_trans_sf"/>
</dbReference>
<feature type="transmembrane region" description="Helical" evidence="5">
    <location>
        <begin position="274"/>
        <end position="292"/>
    </location>
</feature>
<dbReference type="RefSeq" id="WP_117353209.1">
    <property type="nucleotide sequence ID" value="NZ_CP020083.1"/>
</dbReference>
<evidence type="ECO:0000259" key="6">
    <source>
        <dbReference type="PROSITE" id="PS50850"/>
    </source>
</evidence>
<feature type="transmembrane region" description="Helical" evidence="5">
    <location>
        <begin position="90"/>
        <end position="109"/>
    </location>
</feature>
<organism evidence="7 8">
    <name type="scientific">Blastomonas fulva</name>
    <dbReference type="NCBI Taxonomy" id="1550728"/>
    <lineage>
        <taxon>Bacteria</taxon>
        <taxon>Pseudomonadati</taxon>
        <taxon>Pseudomonadota</taxon>
        <taxon>Alphaproteobacteria</taxon>
        <taxon>Sphingomonadales</taxon>
        <taxon>Sphingomonadaceae</taxon>
        <taxon>Blastomonas</taxon>
    </lineage>
</organism>
<dbReference type="InterPro" id="IPR020846">
    <property type="entry name" value="MFS_dom"/>
</dbReference>
<keyword evidence="8" id="KW-1185">Reference proteome</keyword>
<gene>
    <name evidence="7" type="ORF">B5J99_18085</name>
</gene>
<feature type="transmembrane region" description="Helical" evidence="5">
    <location>
        <begin position="390"/>
        <end position="414"/>
    </location>
</feature>
<dbReference type="PROSITE" id="PS50850">
    <property type="entry name" value="MFS"/>
    <property type="match status" value="1"/>
</dbReference>
<dbReference type="InterPro" id="IPR011701">
    <property type="entry name" value="MFS"/>
</dbReference>
<sequence>MAGPINLDAHAEGPARATVYSWIVFALTFGLLISDYMARQVLNAVFPLLKAEWQLSDAQLGLLSGIVAVMVGLLTFPLSLAADRWGRVRSLALMALVWSLATLFCARAANFEQMLVGRALVGVGEAAYGSVGIAVVISVFPQRLRATLAAAFMAGGLFGQVLGVAVGGTVAASHGWRSAFMLIGLGGLVLGVLYPMLVRERRVRLLAGLGQGDDGSSDSKASAPLKALVASRSVRLAYLGSGLQLFAAGAMPAWLPSFLNRNYGFALDRAGQVAALLLLACGTGMIVCGMLSDRLSRDRPEHKINLAIGYCIGTAACLTVAFSLTPGTAQLFLIACAMFLVAGTVGPTGAMVANLTPLAIHGSAFATLTLANNLIGLAPGPILTGRLADVIGLASAFRFLPLPCIAAGIVFALMRRSYLADLERRQALSA</sequence>
<feature type="transmembrane region" description="Helical" evidence="5">
    <location>
        <begin position="58"/>
        <end position="78"/>
    </location>
</feature>
<evidence type="ECO:0000256" key="4">
    <source>
        <dbReference type="ARBA" id="ARBA00023136"/>
    </source>
</evidence>
<keyword evidence="3 5" id="KW-1133">Transmembrane helix</keyword>
<feature type="transmembrane region" description="Helical" evidence="5">
    <location>
        <begin position="147"/>
        <end position="172"/>
    </location>
</feature>
<evidence type="ECO:0000256" key="5">
    <source>
        <dbReference type="SAM" id="Phobius"/>
    </source>
</evidence>
<dbReference type="SUPFAM" id="SSF103473">
    <property type="entry name" value="MFS general substrate transporter"/>
    <property type="match status" value="1"/>
</dbReference>
<dbReference type="Pfam" id="PF07690">
    <property type="entry name" value="MFS_1"/>
    <property type="match status" value="1"/>
</dbReference>
<keyword evidence="4 5" id="KW-0472">Membrane</keyword>
<accession>A0ABM6MAV5</accession>
<feature type="domain" description="Major facilitator superfamily (MFS) profile" evidence="6">
    <location>
        <begin position="23"/>
        <end position="419"/>
    </location>
</feature>
<feature type="transmembrane region" description="Helical" evidence="5">
    <location>
        <begin position="178"/>
        <end position="197"/>
    </location>
</feature>
<reference evidence="7 8" key="1">
    <citation type="submission" date="2017-03" db="EMBL/GenBank/DDBJ databases">
        <title>Complete genome sequence of Blastomonas fulva degrading microcsystin LR.</title>
        <authorList>
            <person name="Lee H.-g."/>
            <person name="Jin L."/>
            <person name="oh H.-M."/>
        </authorList>
    </citation>
    <scope>NUCLEOTIDE SEQUENCE [LARGE SCALE GENOMIC DNA]</scope>
    <source>
        <strain evidence="7 8">T2</strain>
    </source>
</reference>
<comment type="subcellular location">
    <subcellularLocation>
        <location evidence="1">Membrane</location>
        <topology evidence="1">Multi-pass membrane protein</topology>
    </subcellularLocation>
</comment>
<dbReference type="Gene3D" id="1.20.1250.20">
    <property type="entry name" value="MFS general substrate transporter like domains"/>
    <property type="match status" value="2"/>
</dbReference>
<dbReference type="PANTHER" id="PTHR23508:SF10">
    <property type="entry name" value="CARBOXYLIC ACID TRANSPORTER PROTEIN HOMOLOG"/>
    <property type="match status" value="1"/>
</dbReference>
<evidence type="ECO:0000313" key="7">
    <source>
        <dbReference type="EMBL" id="ASR53131.1"/>
    </source>
</evidence>
<dbReference type="PANTHER" id="PTHR23508">
    <property type="entry name" value="CARBOXYLIC ACID TRANSPORTER PROTEIN HOMOLOG"/>
    <property type="match status" value="1"/>
</dbReference>
<evidence type="ECO:0000256" key="3">
    <source>
        <dbReference type="ARBA" id="ARBA00022989"/>
    </source>
</evidence>
<proteinExistence type="predicted"/>
<evidence type="ECO:0000313" key="8">
    <source>
        <dbReference type="Proteomes" id="UP000258016"/>
    </source>
</evidence>
<evidence type="ECO:0000256" key="1">
    <source>
        <dbReference type="ARBA" id="ARBA00004141"/>
    </source>
</evidence>
<feature type="transmembrane region" description="Helical" evidence="5">
    <location>
        <begin position="304"/>
        <end position="325"/>
    </location>
</feature>
<dbReference type="EMBL" id="CP020083">
    <property type="protein sequence ID" value="ASR53131.1"/>
    <property type="molecule type" value="Genomic_DNA"/>
</dbReference>
<feature type="transmembrane region" description="Helical" evidence="5">
    <location>
        <begin position="331"/>
        <end position="353"/>
    </location>
</feature>
<evidence type="ECO:0000256" key="2">
    <source>
        <dbReference type="ARBA" id="ARBA00022692"/>
    </source>
</evidence>
<name>A0ABM6MAV5_9SPHN</name>
<feature type="transmembrane region" description="Helical" evidence="5">
    <location>
        <begin position="19"/>
        <end position="38"/>
    </location>
</feature>